<dbReference type="Proteomes" id="UP001149331">
    <property type="component" value="Unassembled WGS sequence"/>
</dbReference>
<evidence type="ECO:0000313" key="2">
    <source>
        <dbReference type="EMBL" id="MCB5618746.1"/>
    </source>
</evidence>
<reference evidence="3" key="5">
    <citation type="submission" date="2022-12" db="EMBL/GenBank/DDBJ databases">
        <title>Genome of R. gnavus strain RSHDN_120.</title>
        <authorList>
            <person name="Abdugheni R."/>
        </authorList>
    </citation>
    <scope>NUCLEOTIDE SEQUENCE</scope>
    <source>
        <strain evidence="3">RSHDN_120</strain>
    </source>
</reference>
<keyword evidence="1" id="KW-1133">Transmembrane helix</keyword>
<evidence type="ECO:0000313" key="6">
    <source>
        <dbReference type="EMBL" id="RGM21445.1"/>
    </source>
</evidence>
<proteinExistence type="predicted"/>
<dbReference type="Proteomes" id="UP000284472">
    <property type="component" value="Unassembled WGS sequence"/>
</dbReference>
<feature type="transmembrane region" description="Helical" evidence="1">
    <location>
        <begin position="95"/>
        <end position="122"/>
    </location>
</feature>
<evidence type="ECO:0000313" key="4">
    <source>
        <dbReference type="EMBL" id="NSI59635.1"/>
    </source>
</evidence>
<evidence type="ECO:0000256" key="1">
    <source>
        <dbReference type="SAM" id="Phobius"/>
    </source>
</evidence>
<evidence type="ECO:0000313" key="12">
    <source>
        <dbReference type="Proteomes" id="UP000283981"/>
    </source>
</evidence>
<keyword evidence="1" id="KW-0472">Membrane</keyword>
<evidence type="ECO:0000313" key="10">
    <source>
        <dbReference type="EMBL" id="RHG80454.1"/>
    </source>
</evidence>
<evidence type="ECO:0000313" key="7">
    <source>
        <dbReference type="EMBL" id="RGQ66581.1"/>
    </source>
</evidence>
<comment type="caution">
    <text evidence="10">The sequence shown here is derived from an EMBL/GenBank/DDBJ whole genome shotgun (WGS) entry which is preliminary data.</text>
</comment>
<evidence type="ECO:0000313" key="13">
    <source>
        <dbReference type="Proteomes" id="UP000284472"/>
    </source>
</evidence>
<dbReference type="EMBL" id="QRTJ01000018">
    <property type="protein sequence ID" value="RGQ66581.1"/>
    <property type="molecule type" value="Genomic_DNA"/>
</dbReference>
<evidence type="ECO:0000313" key="5">
    <source>
        <dbReference type="EMBL" id="NSI66286.1"/>
    </source>
</evidence>
<dbReference type="Proteomes" id="UP000285697">
    <property type="component" value="Unassembled WGS sequence"/>
</dbReference>
<reference evidence="11 12" key="1">
    <citation type="submission" date="2018-08" db="EMBL/GenBank/DDBJ databases">
        <title>A genome reference for cultivated species of the human gut microbiota.</title>
        <authorList>
            <person name="Zou Y."/>
            <person name="Xue W."/>
            <person name="Luo G."/>
        </authorList>
    </citation>
    <scope>NUCLEOTIDE SEQUENCE [LARGE SCALE GENOMIC DNA]</scope>
    <source>
        <strain evidence="7 15">AF27-4BH</strain>
        <strain evidence="10 12">AM21-18</strain>
        <strain evidence="9 14">AM22-7AC</strain>
        <strain evidence="8 13">AM32-6</strain>
        <strain evidence="6 11">TF01-20-2</strain>
    </source>
</reference>
<accession>A0A2N5P0V0</accession>
<protein>
    <submittedName>
        <fullName evidence="10">Uncharacterized protein</fullName>
    </submittedName>
</protein>
<evidence type="ECO:0000313" key="9">
    <source>
        <dbReference type="EMBL" id="RHG21418.1"/>
    </source>
</evidence>
<feature type="transmembrane region" description="Helical" evidence="1">
    <location>
        <begin position="18"/>
        <end position="36"/>
    </location>
</feature>
<dbReference type="Proteomes" id="UP001296580">
    <property type="component" value="Unassembled WGS sequence"/>
</dbReference>
<dbReference type="EMBL" id="JAAIRY010000030">
    <property type="protein sequence ID" value="NSI66286.1"/>
    <property type="molecule type" value="Genomic_DNA"/>
</dbReference>
<dbReference type="EMBL" id="JAJBOM010000006">
    <property type="protein sequence ID" value="MCB5618746.1"/>
    <property type="molecule type" value="Genomic_DNA"/>
</dbReference>
<dbReference type="EMBL" id="JAAIRV010000038">
    <property type="protein sequence ID" value="NSI59635.1"/>
    <property type="molecule type" value="Genomic_DNA"/>
</dbReference>
<name>A0A2N5P0V0_MEDGN</name>
<organism evidence="10 12">
    <name type="scientific">Mediterraneibacter gnavus</name>
    <name type="common">Ruminococcus gnavus</name>
    <dbReference type="NCBI Taxonomy" id="33038"/>
    <lineage>
        <taxon>Bacteria</taxon>
        <taxon>Bacillati</taxon>
        <taxon>Bacillota</taxon>
        <taxon>Clostridia</taxon>
        <taxon>Lachnospirales</taxon>
        <taxon>Lachnospiraceae</taxon>
        <taxon>Mediterraneibacter</taxon>
    </lineage>
</organism>
<dbReference type="Proteomes" id="UP000260808">
    <property type="component" value="Unassembled WGS sequence"/>
</dbReference>
<dbReference type="EMBL" id="QSIR01000027">
    <property type="protein sequence ID" value="RHD03235.1"/>
    <property type="molecule type" value="Genomic_DNA"/>
</dbReference>
<feature type="transmembrane region" description="Helical" evidence="1">
    <location>
        <begin position="148"/>
        <end position="173"/>
    </location>
</feature>
<feature type="transmembrane region" description="Helical" evidence="1">
    <location>
        <begin position="220"/>
        <end position="245"/>
    </location>
</feature>
<dbReference type="Proteomes" id="UP001296581">
    <property type="component" value="Unassembled WGS sequence"/>
</dbReference>
<dbReference type="Proteomes" id="UP000286137">
    <property type="component" value="Unassembled WGS sequence"/>
</dbReference>
<keyword evidence="1" id="KW-0812">Transmembrane</keyword>
<gene>
    <name evidence="10" type="ORF">DW243_14855</name>
    <name evidence="9" type="ORF">DW270_03540</name>
    <name evidence="8" type="ORF">DW812_14410</name>
    <name evidence="7" type="ORF">DWY88_10085</name>
    <name evidence="6" type="ORF">DXC31_11075</name>
    <name evidence="5" type="ORF">G4981_13565</name>
    <name evidence="4" type="ORF">G4993_14735</name>
    <name evidence="2" type="ORF">LIQ08_06165</name>
    <name evidence="3" type="ORF">O4N78_07455</name>
</gene>
<dbReference type="AlphaFoldDB" id="A0A2N5P0V0"/>
<dbReference type="EMBL" id="JAPZEG010000007">
    <property type="protein sequence ID" value="MDE1203411.1"/>
    <property type="molecule type" value="Genomic_DNA"/>
</dbReference>
<dbReference type="GeneID" id="57434311"/>
<dbReference type="EMBL" id="QRIA01000003">
    <property type="protein sequence ID" value="RHG21418.1"/>
    <property type="molecule type" value="Genomic_DNA"/>
</dbReference>
<dbReference type="Proteomes" id="UP001297370">
    <property type="component" value="Unassembled WGS sequence"/>
</dbReference>
<evidence type="ECO:0000313" key="8">
    <source>
        <dbReference type="EMBL" id="RHD03235.1"/>
    </source>
</evidence>
<dbReference type="Proteomes" id="UP000283981">
    <property type="component" value="Unassembled WGS sequence"/>
</dbReference>
<dbReference type="EMBL" id="QSSX01000026">
    <property type="protein sequence ID" value="RGM21445.1"/>
    <property type="molecule type" value="Genomic_DNA"/>
</dbReference>
<dbReference type="EMBL" id="QRIS01000030">
    <property type="protein sequence ID" value="RHG80454.1"/>
    <property type="molecule type" value="Genomic_DNA"/>
</dbReference>
<evidence type="ECO:0000313" key="15">
    <source>
        <dbReference type="Proteomes" id="UP000286137"/>
    </source>
</evidence>
<evidence type="ECO:0000313" key="14">
    <source>
        <dbReference type="Proteomes" id="UP000285697"/>
    </source>
</evidence>
<reference evidence="2" key="4">
    <citation type="submission" date="2021-10" db="EMBL/GenBank/DDBJ databases">
        <title>Collection of gut derived symbiotic bacterial strains cultured from healthy donors.</title>
        <authorList>
            <person name="Lin H."/>
            <person name="Littmann E."/>
            <person name="Claire K."/>
            <person name="Pamer E."/>
        </authorList>
    </citation>
    <scope>NUCLEOTIDE SEQUENCE</scope>
    <source>
        <strain evidence="2">MSK.23.18</strain>
    </source>
</reference>
<sequence length="251" mass="28263">MGRLIKYELKKQQTSRNIILALLLVFLLAVVVGTFTENGNTVGISVMLEMFVGMFVFFYMGIESLLILNRDLKTKQSHMLWMVPMQSWKILGAKYIAAILQIFFISAAYVLAAIACILSLIAKMDAWEELFKGLRIGAEWLFQGNMDWITLMAIFLFFFLAWTCVIATGFLAVIVSRTVLINSRFAGIVSFILFFVINGIVEYIYNLFAKYGLMGIHSGLYIGIGECAFYIVACIILFVISSVLAEKKLSV</sequence>
<feature type="transmembrane region" description="Helical" evidence="1">
    <location>
        <begin position="42"/>
        <end position="68"/>
    </location>
</feature>
<reference evidence="4" key="2">
    <citation type="journal article" date="2020" name="Cell Host Microbe">
        <title>Functional and Genomic Variation between Human-Derived Isolates of Lachnospiraceae Reveals Inter- and Intra-Species Diversity.</title>
        <authorList>
            <person name="Sorbara M.T."/>
            <person name="Littmann E.R."/>
            <person name="Fontana E."/>
            <person name="Moody T.U."/>
            <person name="Kohout C.E."/>
            <person name="Gjonbalaj M."/>
            <person name="Eaton V."/>
            <person name="Seok R."/>
            <person name="Leiner I.M."/>
            <person name="Pamer E.G."/>
        </authorList>
    </citation>
    <scope>NUCLEOTIDE SEQUENCE</scope>
    <source>
        <strain evidence="5">MSK.11.9</strain>
        <strain evidence="4">MSK.15.32</strain>
    </source>
</reference>
<evidence type="ECO:0000313" key="3">
    <source>
        <dbReference type="EMBL" id="MDE1203411.1"/>
    </source>
</evidence>
<reference evidence="4" key="3">
    <citation type="submission" date="2020-02" db="EMBL/GenBank/DDBJ databases">
        <authorList>
            <person name="Littmann E."/>
            <person name="Sorbara M."/>
        </authorList>
    </citation>
    <scope>NUCLEOTIDE SEQUENCE</scope>
    <source>
        <strain evidence="5">MSK.11.9</strain>
        <strain evidence="4">MSK.15.32</strain>
    </source>
</reference>
<dbReference type="RefSeq" id="WP_004844739.1">
    <property type="nucleotide sequence ID" value="NZ_CABKQB010000017.1"/>
</dbReference>
<feature type="transmembrane region" description="Helical" evidence="1">
    <location>
        <begin position="185"/>
        <end position="208"/>
    </location>
</feature>
<evidence type="ECO:0000313" key="11">
    <source>
        <dbReference type="Proteomes" id="UP000260808"/>
    </source>
</evidence>